<comment type="caution">
    <text evidence="1">The sequence shown here is derived from an EMBL/GenBank/DDBJ whole genome shotgun (WGS) entry which is preliminary data.</text>
</comment>
<accession>A0ABU3NWH3</accession>
<proteinExistence type="predicted"/>
<sequence length="41" mass="4361">MASDKTIADHFADMERKIATATAADLALKPSQIGNAKEVDD</sequence>
<dbReference type="Proteomes" id="UP001254848">
    <property type="component" value="Unassembled WGS sequence"/>
</dbReference>
<reference evidence="1 2" key="1">
    <citation type="submission" date="2023-07" db="EMBL/GenBank/DDBJ databases">
        <title>The novel representative of Negativicutes class, Anaeroselena agilis gen. nov. sp. nov.</title>
        <authorList>
            <person name="Prokofeva M.I."/>
            <person name="Elcheninov A.G."/>
            <person name="Klyukina A."/>
            <person name="Kublanov I.V."/>
            <person name="Frolov E.N."/>
            <person name="Podosokorskaya O.A."/>
        </authorList>
    </citation>
    <scope>NUCLEOTIDE SEQUENCE [LARGE SCALE GENOMIC DNA]</scope>
    <source>
        <strain evidence="1 2">4137-cl</strain>
    </source>
</reference>
<organism evidence="1 2">
    <name type="scientific">Anaeroselena agilis</name>
    <dbReference type="NCBI Taxonomy" id="3063788"/>
    <lineage>
        <taxon>Bacteria</taxon>
        <taxon>Bacillati</taxon>
        <taxon>Bacillota</taxon>
        <taxon>Negativicutes</taxon>
        <taxon>Acetonemataceae</taxon>
        <taxon>Anaeroselena</taxon>
    </lineage>
</organism>
<evidence type="ECO:0000313" key="1">
    <source>
        <dbReference type="EMBL" id="MDT8901160.1"/>
    </source>
</evidence>
<gene>
    <name evidence="1" type="ORF">Q4T40_07915</name>
</gene>
<dbReference type="RefSeq" id="WP_413779684.1">
    <property type="nucleotide sequence ID" value="NZ_JAUOZS010000001.1"/>
</dbReference>
<protein>
    <submittedName>
        <fullName evidence="1">Uncharacterized protein</fullName>
    </submittedName>
</protein>
<dbReference type="EMBL" id="JAUOZS010000001">
    <property type="protein sequence ID" value="MDT8901160.1"/>
    <property type="molecule type" value="Genomic_DNA"/>
</dbReference>
<evidence type="ECO:0000313" key="2">
    <source>
        <dbReference type="Proteomes" id="UP001254848"/>
    </source>
</evidence>
<name>A0ABU3NWH3_9FIRM</name>
<keyword evidence="2" id="KW-1185">Reference proteome</keyword>